<dbReference type="PROSITE" id="PS01230">
    <property type="entry name" value="TRMA_1"/>
    <property type="match status" value="1"/>
</dbReference>
<dbReference type="Gene3D" id="3.40.50.150">
    <property type="entry name" value="Vaccinia Virus protein VP39"/>
    <property type="match status" value="1"/>
</dbReference>
<name>A0A1F4RBG0_UNCSA</name>
<evidence type="ECO:0000313" key="7">
    <source>
        <dbReference type="Proteomes" id="UP000176938"/>
    </source>
</evidence>
<feature type="binding site" evidence="4">
    <location>
        <position position="298"/>
    </location>
    <ligand>
        <name>S-adenosyl-L-methionine</name>
        <dbReference type="ChEBI" id="CHEBI:59789"/>
    </ligand>
</feature>
<dbReference type="Pfam" id="PF05958">
    <property type="entry name" value="tRNA_U5-meth_tr"/>
    <property type="match status" value="1"/>
</dbReference>
<dbReference type="PANTHER" id="PTHR11061">
    <property type="entry name" value="RNA M5U METHYLTRANSFERASE"/>
    <property type="match status" value="1"/>
</dbReference>
<dbReference type="GO" id="GO:0008757">
    <property type="term" value="F:S-adenosylmethionine-dependent methyltransferase activity"/>
    <property type="evidence" value="ECO:0007669"/>
    <property type="project" value="UniProtKB-ARBA"/>
</dbReference>
<comment type="similarity">
    <text evidence="4">Belongs to the class I-like SAM-binding methyltransferase superfamily. RNA M5U methyltransferase family.</text>
</comment>
<dbReference type="CDD" id="cd02440">
    <property type="entry name" value="AdoMet_MTases"/>
    <property type="match status" value="1"/>
</dbReference>
<evidence type="ECO:0000256" key="4">
    <source>
        <dbReference type="PROSITE-ProRule" id="PRU01024"/>
    </source>
</evidence>
<dbReference type="Proteomes" id="UP000176938">
    <property type="component" value="Unassembled WGS sequence"/>
</dbReference>
<feature type="binding site" evidence="4">
    <location>
        <position position="203"/>
    </location>
    <ligand>
        <name>S-adenosyl-L-methionine</name>
        <dbReference type="ChEBI" id="CHEBI:59789"/>
    </ligand>
</feature>
<keyword evidence="1 4" id="KW-0489">Methyltransferase</keyword>
<dbReference type="PROSITE" id="PS51687">
    <property type="entry name" value="SAM_MT_RNA_M5U"/>
    <property type="match status" value="1"/>
</dbReference>
<evidence type="ECO:0000313" key="6">
    <source>
        <dbReference type="EMBL" id="OGC05521.1"/>
    </source>
</evidence>
<accession>A0A1F4RBG0</accession>
<gene>
    <name evidence="6" type="ORF">A3H38_06035</name>
</gene>
<dbReference type="GO" id="GO:0006396">
    <property type="term" value="P:RNA processing"/>
    <property type="evidence" value="ECO:0007669"/>
    <property type="project" value="InterPro"/>
</dbReference>
<dbReference type="SUPFAM" id="SSF53335">
    <property type="entry name" value="S-adenosyl-L-methionine-dependent methyltransferases"/>
    <property type="match status" value="1"/>
</dbReference>
<organism evidence="6 7">
    <name type="scientific">candidate division WOR-1 bacterium RIFCSPLOWO2_02_FULL_46_20</name>
    <dbReference type="NCBI Taxonomy" id="1802567"/>
    <lineage>
        <taxon>Bacteria</taxon>
        <taxon>Bacillati</taxon>
        <taxon>Saganbacteria</taxon>
    </lineage>
</organism>
<dbReference type="FunFam" id="3.40.50.150:FF:000009">
    <property type="entry name" value="23S rRNA (Uracil(1939)-C(5))-methyltransferase RlmD"/>
    <property type="match status" value="1"/>
</dbReference>
<protein>
    <submittedName>
        <fullName evidence="6">23S rRNA (Uracil-5-)-methyltransferase RumA</fullName>
    </submittedName>
</protein>
<dbReference type="AlphaFoldDB" id="A0A1F4RBG0"/>
<dbReference type="PANTHER" id="PTHR11061:SF30">
    <property type="entry name" value="TRNA (URACIL(54)-C(5))-METHYLTRANSFERASE"/>
    <property type="match status" value="1"/>
</dbReference>
<evidence type="ECO:0000256" key="2">
    <source>
        <dbReference type="ARBA" id="ARBA00022679"/>
    </source>
</evidence>
<dbReference type="InterPro" id="IPR030390">
    <property type="entry name" value="MeTrfase_TrmA_AS"/>
</dbReference>
<evidence type="ECO:0000256" key="1">
    <source>
        <dbReference type="ARBA" id="ARBA00022603"/>
    </source>
</evidence>
<dbReference type="GO" id="GO:0008173">
    <property type="term" value="F:RNA methyltransferase activity"/>
    <property type="evidence" value="ECO:0007669"/>
    <property type="project" value="InterPro"/>
</dbReference>
<dbReference type="Gene3D" id="2.40.50.1070">
    <property type="match status" value="1"/>
</dbReference>
<evidence type="ECO:0000256" key="3">
    <source>
        <dbReference type="ARBA" id="ARBA00022691"/>
    </source>
</evidence>
<dbReference type="InterPro" id="IPR010280">
    <property type="entry name" value="U5_MeTrfase_fam"/>
</dbReference>
<feature type="binding site" evidence="4">
    <location>
        <position position="232"/>
    </location>
    <ligand>
        <name>S-adenosyl-L-methionine</name>
        <dbReference type="ChEBI" id="CHEBI:59789"/>
    </ligand>
</feature>
<feature type="active site" evidence="5">
    <location>
        <position position="325"/>
    </location>
</feature>
<dbReference type="NCBIfam" id="TIGR00479">
    <property type="entry name" value="rumA"/>
    <property type="match status" value="1"/>
</dbReference>
<feature type="binding site" evidence="4">
    <location>
        <position position="253"/>
    </location>
    <ligand>
        <name>S-adenosyl-L-methionine</name>
        <dbReference type="ChEBI" id="CHEBI:59789"/>
    </ligand>
</feature>
<reference evidence="6 7" key="1">
    <citation type="journal article" date="2016" name="Nat. Commun.">
        <title>Thousands of microbial genomes shed light on interconnected biogeochemical processes in an aquifer system.</title>
        <authorList>
            <person name="Anantharaman K."/>
            <person name="Brown C.T."/>
            <person name="Hug L.A."/>
            <person name="Sharon I."/>
            <person name="Castelle C.J."/>
            <person name="Probst A.J."/>
            <person name="Thomas B.C."/>
            <person name="Singh A."/>
            <person name="Wilkins M.J."/>
            <person name="Karaoz U."/>
            <person name="Brodie E.L."/>
            <person name="Williams K.H."/>
            <person name="Hubbard S.S."/>
            <person name="Banfield J.F."/>
        </authorList>
    </citation>
    <scope>NUCLEOTIDE SEQUENCE [LARGE SCALE GENOMIC DNA]</scope>
</reference>
<feature type="active site" description="Nucleophile" evidence="4">
    <location>
        <position position="325"/>
    </location>
</feature>
<dbReference type="GO" id="GO:0001510">
    <property type="term" value="P:RNA methylation"/>
    <property type="evidence" value="ECO:0007669"/>
    <property type="project" value="UniProtKB-ARBA"/>
</dbReference>
<evidence type="ECO:0000256" key="5">
    <source>
        <dbReference type="PROSITE-ProRule" id="PRU10015"/>
    </source>
</evidence>
<dbReference type="EMBL" id="METP01000040">
    <property type="protein sequence ID" value="OGC05521.1"/>
    <property type="molecule type" value="Genomic_DNA"/>
</dbReference>
<keyword evidence="3 4" id="KW-0949">S-adenosyl-L-methionine</keyword>
<dbReference type="InterPro" id="IPR030391">
    <property type="entry name" value="MeTrfase_TrmA_CS"/>
</dbReference>
<comment type="caution">
    <text evidence="6">The sequence shown here is derived from an EMBL/GenBank/DDBJ whole genome shotgun (WGS) entry which is preliminary data.</text>
</comment>
<keyword evidence="2 4" id="KW-0808">Transferase</keyword>
<dbReference type="PROSITE" id="PS01231">
    <property type="entry name" value="TRMA_2"/>
    <property type="match status" value="1"/>
</dbReference>
<proteinExistence type="inferred from homology"/>
<dbReference type="InterPro" id="IPR029063">
    <property type="entry name" value="SAM-dependent_MTases_sf"/>
</dbReference>
<sequence>MSAPCQHFGACGGCVLQNVPYEEQLKRKEAVVRNLFGECLPIIPSPETFFYRNRLDFAFGPNYTLGLKAGKFDVINIEKCWLMSEGSNAILDRLRYFVSWKKLKGYRYALPNKERGPMRHVVIREGKNIKNTILNILTADKVEFPLEALWEKIQNLVQGVTWSINLSPADRSYGEIQKTFGQDYYLESLNGLKFKIPVQSFFQTNTHQAENLLKIVADFADLQGGETLLDLYSGTGSIGLSLANKAKAVVGVEENAAAAELSKANAELNGIKNYAAKVGRVENVVKALEEKFDLVVLDPPRPGVHKKALQKIGEIRPQKIVYVSCNPLTQKTDVELLRSFGYKVEKCQPLDMFPHTPHIENILLLRR</sequence>